<gene>
    <name evidence="1" type="ORF">DdX_18887</name>
</gene>
<dbReference type="SUPFAM" id="SSF53649">
    <property type="entry name" value="Alkaline phosphatase-like"/>
    <property type="match status" value="1"/>
</dbReference>
<dbReference type="AlphaFoldDB" id="A0AAD4MK47"/>
<reference evidence="1" key="1">
    <citation type="submission" date="2022-01" db="EMBL/GenBank/DDBJ databases">
        <title>Genome Sequence Resource for Two Populations of Ditylenchus destructor, the Migratory Endoparasitic Phytonematode.</title>
        <authorList>
            <person name="Zhang H."/>
            <person name="Lin R."/>
            <person name="Xie B."/>
        </authorList>
    </citation>
    <scope>NUCLEOTIDE SEQUENCE</scope>
    <source>
        <strain evidence="1">BazhouSP</strain>
    </source>
</reference>
<dbReference type="InterPro" id="IPR004245">
    <property type="entry name" value="DUF229"/>
</dbReference>
<comment type="caution">
    <text evidence="1">The sequence shown here is derived from an EMBL/GenBank/DDBJ whole genome shotgun (WGS) entry which is preliminary data.</text>
</comment>
<evidence type="ECO:0000313" key="2">
    <source>
        <dbReference type="Proteomes" id="UP001201812"/>
    </source>
</evidence>
<evidence type="ECO:0000313" key="1">
    <source>
        <dbReference type="EMBL" id="KAI1696737.1"/>
    </source>
</evidence>
<dbReference type="PANTHER" id="PTHR10974:SF75">
    <property type="entry name" value="SULFATASE DOMAIN-CONTAINING PROTEIN"/>
    <property type="match status" value="1"/>
</dbReference>
<name>A0AAD4MK47_9BILA</name>
<dbReference type="PANTHER" id="PTHR10974">
    <property type="entry name" value="FI08016P-RELATED"/>
    <property type="match status" value="1"/>
</dbReference>
<dbReference type="GO" id="GO:0005615">
    <property type="term" value="C:extracellular space"/>
    <property type="evidence" value="ECO:0007669"/>
    <property type="project" value="TreeGrafter"/>
</dbReference>
<sequence>MATLTHDNLNGLYHADTSFYNTFKRLKPKLENSFLFVMSDHGIRFGPHRKTETGAIEDNNPALFIALPKKLRKNAHLKNIMQENARHLISHYDVYATLLAIAQVCYFDGKYLKMTDPILQLRLAKESVEKLNGDIRKRGYSVRCEELSVDESAQITLLELRIANKSEKNITNSPRNFKIMFQTVPGGGQFAVKLRTLQSGKVDFTSEQFERLNKHGDQSQCARNNPIVMPLCYCKKLGIDQGWEL</sequence>
<accession>A0AAD4MK47</accession>
<dbReference type="Gene3D" id="3.40.720.10">
    <property type="entry name" value="Alkaline Phosphatase, subunit A"/>
    <property type="match status" value="1"/>
</dbReference>
<dbReference type="InterPro" id="IPR017850">
    <property type="entry name" value="Alkaline_phosphatase_core_sf"/>
</dbReference>
<dbReference type="Proteomes" id="UP001201812">
    <property type="component" value="Unassembled WGS sequence"/>
</dbReference>
<protein>
    <submittedName>
        <fullName evidence="1">Uncharacterized protein</fullName>
    </submittedName>
</protein>
<keyword evidence="2" id="KW-1185">Reference proteome</keyword>
<dbReference type="EMBL" id="JAKKPZ010000309">
    <property type="protein sequence ID" value="KAI1696737.1"/>
    <property type="molecule type" value="Genomic_DNA"/>
</dbReference>
<proteinExistence type="predicted"/>
<dbReference type="Pfam" id="PF02995">
    <property type="entry name" value="DUF229"/>
    <property type="match status" value="1"/>
</dbReference>
<organism evidence="1 2">
    <name type="scientific">Ditylenchus destructor</name>
    <dbReference type="NCBI Taxonomy" id="166010"/>
    <lineage>
        <taxon>Eukaryota</taxon>
        <taxon>Metazoa</taxon>
        <taxon>Ecdysozoa</taxon>
        <taxon>Nematoda</taxon>
        <taxon>Chromadorea</taxon>
        <taxon>Rhabditida</taxon>
        <taxon>Tylenchina</taxon>
        <taxon>Tylenchomorpha</taxon>
        <taxon>Sphaerularioidea</taxon>
        <taxon>Anguinidae</taxon>
        <taxon>Anguininae</taxon>
        <taxon>Ditylenchus</taxon>
    </lineage>
</organism>